<evidence type="ECO:0000313" key="3">
    <source>
        <dbReference type="Proteomes" id="UP000000851"/>
    </source>
</evidence>
<dbReference type="HOGENOM" id="CLU_1737870_0_0_11"/>
<dbReference type="eggNOG" id="ENOG50344PQ">
    <property type="taxonomic scope" value="Bacteria"/>
</dbReference>
<keyword evidence="3" id="KW-1185">Reference proteome</keyword>
<reference evidence="2 3" key="1">
    <citation type="journal article" date="2009" name="Stand. Genomic Sci.">
        <title>Complete genome sequence of Catenulispora acidiphila type strain (ID 139908).</title>
        <authorList>
            <person name="Copeland A."/>
            <person name="Lapidus A."/>
            <person name="Glavina Del Rio T."/>
            <person name="Nolan M."/>
            <person name="Lucas S."/>
            <person name="Chen F."/>
            <person name="Tice H."/>
            <person name="Cheng J.F."/>
            <person name="Bruce D."/>
            <person name="Goodwin L."/>
            <person name="Pitluck S."/>
            <person name="Mikhailova N."/>
            <person name="Pati A."/>
            <person name="Ivanova N."/>
            <person name="Mavromatis K."/>
            <person name="Chen A."/>
            <person name="Palaniappan K."/>
            <person name="Chain P."/>
            <person name="Land M."/>
            <person name="Hauser L."/>
            <person name="Chang Y.J."/>
            <person name="Jeffries C.D."/>
            <person name="Chertkov O."/>
            <person name="Brettin T."/>
            <person name="Detter J.C."/>
            <person name="Han C."/>
            <person name="Ali Z."/>
            <person name="Tindall B.J."/>
            <person name="Goker M."/>
            <person name="Bristow J."/>
            <person name="Eisen J.A."/>
            <person name="Markowitz V."/>
            <person name="Hugenholtz P."/>
            <person name="Kyrpides N.C."/>
            <person name="Klenk H.P."/>
        </authorList>
    </citation>
    <scope>NUCLEOTIDE SEQUENCE [LARGE SCALE GENOMIC DNA]</scope>
    <source>
        <strain evidence="3">DSM 44928 / JCM 14897 / NBRC 102108 / NRRL B-24433 / ID139908</strain>
    </source>
</reference>
<keyword evidence="1" id="KW-0812">Transmembrane</keyword>
<dbReference type="KEGG" id="cai:Caci_1564"/>
<proteinExistence type="predicted"/>
<dbReference type="InParanoid" id="C7QA87"/>
<feature type="transmembrane region" description="Helical" evidence="1">
    <location>
        <begin position="49"/>
        <end position="72"/>
    </location>
</feature>
<evidence type="ECO:0000313" key="2">
    <source>
        <dbReference type="EMBL" id="ACU70485.1"/>
    </source>
</evidence>
<evidence type="ECO:0000256" key="1">
    <source>
        <dbReference type="SAM" id="Phobius"/>
    </source>
</evidence>
<dbReference type="EMBL" id="CP001700">
    <property type="protein sequence ID" value="ACU70485.1"/>
    <property type="molecule type" value="Genomic_DNA"/>
</dbReference>
<dbReference type="RefSeq" id="WP_012785779.1">
    <property type="nucleotide sequence ID" value="NC_013131.1"/>
</dbReference>
<accession>C7QA87</accession>
<dbReference type="Proteomes" id="UP000000851">
    <property type="component" value="Chromosome"/>
</dbReference>
<gene>
    <name evidence="2" type="ordered locus">Caci_1564</name>
</gene>
<dbReference type="OrthoDB" id="3785309at2"/>
<organism evidence="2 3">
    <name type="scientific">Catenulispora acidiphila (strain DSM 44928 / JCM 14897 / NBRC 102108 / NRRL B-24433 / ID139908)</name>
    <dbReference type="NCBI Taxonomy" id="479433"/>
    <lineage>
        <taxon>Bacteria</taxon>
        <taxon>Bacillati</taxon>
        <taxon>Actinomycetota</taxon>
        <taxon>Actinomycetes</taxon>
        <taxon>Catenulisporales</taxon>
        <taxon>Catenulisporaceae</taxon>
        <taxon>Catenulispora</taxon>
    </lineage>
</organism>
<protein>
    <submittedName>
        <fullName evidence="2">Uncharacterized protein</fullName>
    </submittedName>
</protein>
<keyword evidence="1" id="KW-1133">Transmembrane helix</keyword>
<sequence>MLVTNHVLSGAVVGAAVRRPVPAFAIGVASHFVLDSLPHWGDWESERHFLRVAVADGLTGLAVMGVITRAVWRAPAADRNKLAASVVLGMVGAALPDMDKPAHIIFKRKLWPDVVNRFHGRIQDEAPNRFVSHELVAATGFALSAAALIKRRGARR</sequence>
<name>C7QA87_CATAD</name>
<dbReference type="AlphaFoldDB" id="C7QA87"/>
<keyword evidence="1" id="KW-0472">Membrane</keyword>